<evidence type="ECO:0000259" key="4">
    <source>
        <dbReference type="Pfam" id="PF07715"/>
    </source>
</evidence>
<dbReference type="Pfam" id="PF07715">
    <property type="entry name" value="Plug"/>
    <property type="match status" value="1"/>
</dbReference>
<feature type="domain" description="TonB-dependent receptor plug" evidence="4">
    <location>
        <begin position="137"/>
        <end position="212"/>
    </location>
</feature>
<evidence type="ECO:0000313" key="6">
    <source>
        <dbReference type="Proteomes" id="UP001165381"/>
    </source>
</evidence>
<protein>
    <submittedName>
        <fullName evidence="5">TonB-dependent receptor plug domain-containing protein</fullName>
    </submittedName>
</protein>
<dbReference type="Gene3D" id="2.170.130.10">
    <property type="entry name" value="TonB-dependent receptor, plug domain"/>
    <property type="match status" value="1"/>
</dbReference>
<dbReference type="Proteomes" id="UP001165381">
    <property type="component" value="Unassembled WGS sequence"/>
</dbReference>
<dbReference type="SUPFAM" id="SSF56935">
    <property type="entry name" value="Porins"/>
    <property type="match status" value="1"/>
</dbReference>
<comment type="caution">
    <text evidence="5">The sequence shown here is derived from an EMBL/GenBank/DDBJ whole genome shotgun (WGS) entry which is preliminary data.</text>
</comment>
<evidence type="ECO:0000256" key="2">
    <source>
        <dbReference type="ARBA" id="ARBA00023136"/>
    </source>
</evidence>
<accession>A0ABT0Q949</accession>
<evidence type="ECO:0000313" key="5">
    <source>
        <dbReference type="EMBL" id="MCL6293439.1"/>
    </source>
</evidence>
<name>A0ABT0Q949_9FLAO</name>
<evidence type="ECO:0000256" key="1">
    <source>
        <dbReference type="ARBA" id="ARBA00004442"/>
    </source>
</evidence>
<keyword evidence="6" id="KW-1185">Reference proteome</keyword>
<dbReference type="InterPro" id="IPR036942">
    <property type="entry name" value="Beta-barrel_TonB_sf"/>
</dbReference>
<dbReference type="InterPro" id="IPR037066">
    <property type="entry name" value="Plug_dom_sf"/>
</dbReference>
<keyword evidence="3" id="KW-0998">Cell outer membrane</keyword>
<dbReference type="EMBL" id="JAMFLZ010000001">
    <property type="protein sequence ID" value="MCL6293439.1"/>
    <property type="molecule type" value="Genomic_DNA"/>
</dbReference>
<keyword evidence="5" id="KW-0675">Receptor</keyword>
<reference evidence="5" key="1">
    <citation type="submission" date="2022-05" db="EMBL/GenBank/DDBJ databases">
        <authorList>
            <person name="Park J.-S."/>
        </authorList>
    </citation>
    <scope>NUCLEOTIDE SEQUENCE</scope>
    <source>
        <strain evidence="5">2012CJ34-3</strain>
    </source>
</reference>
<organism evidence="5 6">
    <name type="scientific">Jejuia spongiicola</name>
    <dbReference type="NCBI Taxonomy" id="2942207"/>
    <lineage>
        <taxon>Bacteria</taxon>
        <taxon>Pseudomonadati</taxon>
        <taxon>Bacteroidota</taxon>
        <taxon>Flavobacteriia</taxon>
        <taxon>Flavobacteriales</taxon>
        <taxon>Flavobacteriaceae</taxon>
        <taxon>Jejuia</taxon>
    </lineage>
</organism>
<dbReference type="Gene3D" id="2.40.170.20">
    <property type="entry name" value="TonB-dependent receptor, beta-barrel domain"/>
    <property type="match status" value="1"/>
</dbReference>
<keyword evidence="2" id="KW-0472">Membrane</keyword>
<proteinExistence type="predicted"/>
<gene>
    <name evidence="5" type="ORF">M3P09_00390</name>
</gene>
<dbReference type="InterPro" id="IPR012910">
    <property type="entry name" value="Plug_dom"/>
</dbReference>
<dbReference type="RefSeq" id="WP_249971615.1">
    <property type="nucleotide sequence ID" value="NZ_JAMFLZ010000001.1"/>
</dbReference>
<dbReference type="Gene3D" id="3.55.50.30">
    <property type="match status" value="1"/>
</dbReference>
<sequence>MFFFLLVSLVNAQERTSINYNQEPLVDVLLDIEKKFDIKFSFNSELINKQSITFLKSIASLQDIITAIESQTNLEFQKASERYYLIKRQTLLDLLSTQQLDEVVISEYITSGVKKKDDGSVVLTPKTLGILPGLTESDVLQSLQLLPGVQSPTETTSGLYVRGGTPDQNQILWDGIKMYNTGHFFGMISAFNPYITKDIAFFSNGTSARYGNSISSVIDIASYNNVPEKIEGGLGFNMTHADLFLKAPITKKFALVASARKSYTDAINTFTFQNLSSRVFQNTKISEGNKIYDDDNVTLTNDSFSFSDVTLKAIFNPSEGDEVVFSSLFTKNKLDYGFLIEEFEEVSKDVLDIKNKGLSLTWNHNYSNSFSHEIQAYYSNFELDYEGTNNYPNDLFNKTTKNNIILDKGISIHTNWKINKENSLAIGYQLSSNKVDFSLGYDNNYFPDDLYEDINRKSNSTNTIYTDYQFKKTRKWLIYLGLRGDFASLLKKFYLEPRLLTEVYLSKPIKAKIALERRHQNLSQILEFNTRDFGLENQVWALAQDDYVPLQRSNKLSIGFNFNDNGWNIDIDFYKIKTKGLSSLTRGFESTGANYSEGESSISGIDILLKKRINNYRTWLSYTTTKKDFNFNDINNSQSFSGNFHIAHQLYWSHSYKLNAFDFSLGWRFRTGIPYTKALGLQDDGYSILYDKINNERLPNYHRLDFSATYKFNISKSDTWRGKLGFSLLNVYNKKSILSRDNRVRLSTDPDTPYFLQETTKTSLGITPNLVFRIEF</sequence>
<comment type="subcellular location">
    <subcellularLocation>
        <location evidence="1">Cell outer membrane</location>
    </subcellularLocation>
</comment>
<evidence type="ECO:0000256" key="3">
    <source>
        <dbReference type="ARBA" id="ARBA00023237"/>
    </source>
</evidence>